<evidence type="ECO:0000256" key="1">
    <source>
        <dbReference type="SAM" id="SignalP"/>
    </source>
</evidence>
<name>A0AA37T572_9ALTE</name>
<protein>
    <recommendedName>
        <fullName evidence="4">Esterase</fullName>
    </recommendedName>
</protein>
<evidence type="ECO:0000313" key="2">
    <source>
        <dbReference type="EMBL" id="GLR71620.1"/>
    </source>
</evidence>
<dbReference type="InterPro" id="IPR000801">
    <property type="entry name" value="Esterase-like"/>
</dbReference>
<dbReference type="Pfam" id="PF00756">
    <property type="entry name" value="Esterase"/>
    <property type="match status" value="1"/>
</dbReference>
<dbReference type="Proteomes" id="UP001156601">
    <property type="component" value="Unassembled WGS sequence"/>
</dbReference>
<proteinExistence type="predicted"/>
<dbReference type="PANTHER" id="PTHR48098:SF6">
    <property type="entry name" value="FERRI-BACILLIBACTIN ESTERASE BESA"/>
    <property type="match status" value="1"/>
</dbReference>
<organism evidence="2 3">
    <name type="scientific">Agaribacter marinus</name>
    <dbReference type="NCBI Taxonomy" id="1431249"/>
    <lineage>
        <taxon>Bacteria</taxon>
        <taxon>Pseudomonadati</taxon>
        <taxon>Pseudomonadota</taxon>
        <taxon>Gammaproteobacteria</taxon>
        <taxon>Alteromonadales</taxon>
        <taxon>Alteromonadaceae</taxon>
        <taxon>Agaribacter</taxon>
    </lineage>
</organism>
<dbReference type="AlphaFoldDB" id="A0AA37T572"/>
<dbReference type="RefSeq" id="WP_284217966.1">
    <property type="nucleotide sequence ID" value="NZ_BSOT01000006.1"/>
</dbReference>
<gene>
    <name evidence="2" type="ORF">GCM10007852_25280</name>
</gene>
<dbReference type="EMBL" id="BSOT01000006">
    <property type="protein sequence ID" value="GLR71620.1"/>
    <property type="molecule type" value="Genomic_DNA"/>
</dbReference>
<sequence>MMYFLQKINLINRSRIHLRHFISTIALTLLLASNTAFAADDKKPWVWHEHIKGVYDGPKSLVSAITGIEYPYHVYLPPSYNEQPNAVYPVFIILDGQWNLPGYGFNVDQKKLDIILVAIEEGPKGSKRRNIDYKLPGAIAYTDFIAKEFVPHIDSHYRVDSANRTIQGTSLGGIASTVMLLRDDVKQPLFKNYLADDPSYWDRADEMQALAKLRKDAGVTKQANLFVTTAFPLGNHYAATELLDTIESLDIPHLNITREKYFTTHKNISSASLKDTLDKVFGSLKQ</sequence>
<accession>A0AA37T572</accession>
<feature type="signal peptide" evidence="1">
    <location>
        <begin position="1"/>
        <end position="38"/>
    </location>
</feature>
<evidence type="ECO:0008006" key="4">
    <source>
        <dbReference type="Google" id="ProtNLM"/>
    </source>
</evidence>
<keyword evidence="3" id="KW-1185">Reference proteome</keyword>
<keyword evidence="1" id="KW-0732">Signal</keyword>
<reference evidence="2" key="1">
    <citation type="journal article" date="2014" name="Int. J. Syst. Evol. Microbiol.">
        <title>Complete genome sequence of Corynebacterium casei LMG S-19264T (=DSM 44701T), isolated from a smear-ripened cheese.</title>
        <authorList>
            <consortium name="US DOE Joint Genome Institute (JGI-PGF)"/>
            <person name="Walter F."/>
            <person name="Albersmeier A."/>
            <person name="Kalinowski J."/>
            <person name="Ruckert C."/>
        </authorList>
    </citation>
    <scope>NUCLEOTIDE SEQUENCE</scope>
    <source>
        <strain evidence="2">NBRC 110023</strain>
    </source>
</reference>
<dbReference type="InterPro" id="IPR029058">
    <property type="entry name" value="AB_hydrolase_fold"/>
</dbReference>
<dbReference type="Gene3D" id="3.40.50.1820">
    <property type="entry name" value="alpha/beta hydrolase"/>
    <property type="match status" value="1"/>
</dbReference>
<dbReference type="InterPro" id="IPR050583">
    <property type="entry name" value="Mycobacterial_A85_antigen"/>
</dbReference>
<dbReference type="SUPFAM" id="SSF53474">
    <property type="entry name" value="alpha/beta-Hydrolases"/>
    <property type="match status" value="1"/>
</dbReference>
<evidence type="ECO:0000313" key="3">
    <source>
        <dbReference type="Proteomes" id="UP001156601"/>
    </source>
</evidence>
<feature type="chain" id="PRO_5041374889" description="Esterase" evidence="1">
    <location>
        <begin position="39"/>
        <end position="286"/>
    </location>
</feature>
<comment type="caution">
    <text evidence="2">The sequence shown here is derived from an EMBL/GenBank/DDBJ whole genome shotgun (WGS) entry which is preliminary data.</text>
</comment>
<reference evidence="2" key="2">
    <citation type="submission" date="2023-01" db="EMBL/GenBank/DDBJ databases">
        <title>Draft genome sequence of Agaribacter marinus strain NBRC 110023.</title>
        <authorList>
            <person name="Sun Q."/>
            <person name="Mori K."/>
        </authorList>
    </citation>
    <scope>NUCLEOTIDE SEQUENCE</scope>
    <source>
        <strain evidence="2">NBRC 110023</strain>
    </source>
</reference>
<dbReference type="PANTHER" id="PTHR48098">
    <property type="entry name" value="ENTEROCHELIN ESTERASE-RELATED"/>
    <property type="match status" value="1"/>
</dbReference>